<keyword evidence="2" id="KW-1185">Reference proteome</keyword>
<sequence length="341" mass="39559">MLSLVPPGASPDSVTLDKTLQHLLYWLSKHYDEMDHEAQKYADKVFESLIDLAEINVENLPDSPQRRRSRRLYSLARGEHFNVRELLRALEVSPSGEHEAWKEAYEFIQIYLQRVLDLLFDLTRAERHEPVDVSILGLLFGCIDEILAATHLARHNYYTQANAHIRTVLEVLDKVELFHNCPEWIEVWAGDDVKKILKELSPSAVREKLGREKFDPIYDFLSDHGTHATFRWLQARAVQRVNLQEPNRKTAVLWVGGSKLEHHLIWTSCFLIYTVTQVLLLVSRIGEEILHPEECMTYITGALDSFIKFTEKYMVPWAADSGLNPDELRRFLLEVRENTGK</sequence>
<gene>
    <name evidence="1" type="ORF">KKC1_01270</name>
</gene>
<dbReference type="EMBL" id="BDGJ01000002">
    <property type="protein sequence ID" value="GAW90965.1"/>
    <property type="molecule type" value="Genomic_DNA"/>
</dbReference>
<evidence type="ECO:0000313" key="2">
    <source>
        <dbReference type="Proteomes" id="UP000197032"/>
    </source>
</evidence>
<accession>A0A1Z5HNU0</accession>
<proteinExistence type="predicted"/>
<comment type="caution">
    <text evidence="1">The sequence shown here is derived from an EMBL/GenBank/DDBJ whole genome shotgun (WGS) entry which is preliminary data.</text>
</comment>
<protein>
    <submittedName>
        <fullName evidence="1">Uncharacterized protein</fullName>
    </submittedName>
</protein>
<dbReference type="Proteomes" id="UP000197032">
    <property type="component" value="Unassembled WGS sequence"/>
</dbReference>
<dbReference type="AlphaFoldDB" id="A0A1Z5HNU0"/>
<organism evidence="1 2">
    <name type="scientific">Calderihabitans maritimus</name>
    <dbReference type="NCBI Taxonomy" id="1246530"/>
    <lineage>
        <taxon>Bacteria</taxon>
        <taxon>Bacillati</taxon>
        <taxon>Bacillota</taxon>
        <taxon>Clostridia</taxon>
        <taxon>Neomoorellales</taxon>
        <taxon>Calderihabitantaceae</taxon>
        <taxon>Calderihabitans</taxon>
    </lineage>
</organism>
<reference evidence="2" key="1">
    <citation type="journal article" date="2017" name="Appl. Environ. Microbiol.">
        <title>Genomic analysis of Calderihabitans maritimus KKC1, a thermophilic hydrogenogenic carboxydotrophic bacterium isolated from marine sediment.</title>
        <authorList>
            <person name="Omae K."/>
            <person name="Yoneda Y."/>
            <person name="Fukuyama Y."/>
            <person name="Yoshida T."/>
            <person name="Sako Y."/>
        </authorList>
    </citation>
    <scope>NUCLEOTIDE SEQUENCE [LARGE SCALE GENOMIC DNA]</scope>
    <source>
        <strain evidence="2">KKC1</strain>
    </source>
</reference>
<name>A0A1Z5HNU0_9FIRM</name>
<evidence type="ECO:0000313" key="1">
    <source>
        <dbReference type="EMBL" id="GAW90965.1"/>
    </source>
</evidence>